<evidence type="ECO:0000313" key="14">
    <source>
        <dbReference type="Proteomes" id="UP000504633"/>
    </source>
</evidence>
<keyword evidence="4" id="KW-0521">NADP</keyword>
<organism evidence="14 15">
    <name type="scientific">Drosophila hydei</name>
    <name type="common">Fruit fly</name>
    <dbReference type="NCBI Taxonomy" id="7224"/>
    <lineage>
        <taxon>Eukaryota</taxon>
        <taxon>Metazoa</taxon>
        <taxon>Ecdysozoa</taxon>
        <taxon>Arthropoda</taxon>
        <taxon>Hexapoda</taxon>
        <taxon>Insecta</taxon>
        <taxon>Pterygota</taxon>
        <taxon>Neoptera</taxon>
        <taxon>Endopterygota</taxon>
        <taxon>Diptera</taxon>
        <taxon>Brachycera</taxon>
        <taxon>Muscomorpha</taxon>
        <taxon>Ephydroidea</taxon>
        <taxon>Drosophilidae</taxon>
        <taxon>Drosophila</taxon>
    </lineage>
</organism>
<dbReference type="InterPro" id="IPR002347">
    <property type="entry name" value="SDR_fam"/>
</dbReference>
<dbReference type="GO" id="GO:0016020">
    <property type="term" value="C:membrane"/>
    <property type="evidence" value="ECO:0007669"/>
    <property type="project" value="UniProtKB-SubCell"/>
</dbReference>
<accession>A0A6J1M341</accession>
<gene>
    <name evidence="15" type="primary">LOC111602508</name>
</gene>
<dbReference type="PANTHER" id="PTHR24322:SF736">
    <property type="entry name" value="RETINOL DEHYDROGENASE 10"/>
    <property type="match status" value="1"/>
</dbReference>
<dbReference type="GO" id="GO:0005811">
    <property type="term" value="C:lipid droplet"/>
    <property type="evidence" value="ECO:0007669"/>
    <property type="project" value="TreeGrafter"/>
</dbReference>
<comment type="function">
    <text evidence="9">Catalyzes the reduction of all-trans-retinal to all-trans-retinol in the presence of NADPH.</text>
</comment>
<dbReference type="PRINTS" id="PR00080">
    <property type="entry name" value="SDRFAMILY"/>
</dbReference>
<dbReference type="PANTHER" id="PTHR24322">
    <property type="entry name" value="PKSB"/>
    <property type="match status" value="1"/>
</dbReference>
<dbReference type="Proteomes" id="UP000504633">
    <property type="component" value="Unplaced"/>
</dbReference>
<dbReference type="GeneID" id="111602508"/>
<dbReference type="Pfam" id="PF00106">
    <property type="entry name" value="adh_short"/>
    <property type="match status" value="1"/>
</dbReference>
<dbReference type="PRINTS" id="PR00081">
    <property type="entry name" value="GDHRDH"/>
</dbReference>
<comment type="subcellular location">
    <subcellularLocation>
        <location evidence="1">Membrane</location>
        <topology evidence="1">Multi-pass membrane protein</topology>
    </subcellularLocation>
</comment>
<evidence type="ECO:0000313" key="15">
    <source>
        <dbReference type="RefSeq" id="XP_023175354.2"/>
    </source>
</evidence>
<keyword evidence="3 13" id="KW-0812">Transmembrane</keyword>
<dbReference type="Gene3D" id="3.40.50.720">
    <property type="entry name" value="NAD(P)-binding Rossmann-like Domain"/>
    <property type="match status" value="1"/>
</dbReference>
<sequence>MYYLIIYIVFFLNGSTTTASRKMFSFLQDLLQFLVLFVRVLIELIIVLLRSIVPKKLKDISEEIVLITGTGHGIGRELALHYAAYGSTVVCVDIDEKNNMETVQEVRRLNRGAVHSFSCDVSKRDQVLALAKRVQTEVGPVSVLVNNVGIMPTHPLPQQSAEEIQRVFDVNVFSQFWTIQAFLGQMKEQGKGHIISLSSIAGLVGLSNLVPYCATKFAVRGMMEALHEELREGPYKDLIKVTTIFPYMTNTGLCKYPKVKFPTILGLLDPKQVAMRIVEAHRSNCLEVTIPSCLMYINNWTRLLPSSCGIMLKDYIDSGVESDLN</sequence>
<evidence type="ECO:0000256" key="12">
    <source>
        <dbReference type="RuleBase" id="RU000363"/>
    </source>
</evidence>
<keyword evidence="14" id="KW-1185">Reference proteome</keyword>
<evidence type="ECO:0000256" key="10">
    <source>
        <dbReference type="ARBA" id="ARBA00068717"/>
    </source>
</evidence>
<evidence type="ECO:0000256" key="9">
    <source>
        <dbReference type="ARBA" id="ARBA00059620"/>
    </source>
</evidence>
<dbReference type="AlphaFoldDB" id="A0A6J1M341"/>
<evidence type="ECO:0000256" key="1">
    <source>
        <dbReference type="ARBA" id="ARBA00004141"/>
    </source>
</evidence>
<comment type="similarity">
    <text evidence="2 12">Belongs to the short-chain dehydrogenases/reductases (SDR) family.</text>
</comment>
<dbReference type="OrthoDB" id="5840532at2759"/>
<evidence type="ECO:0000256" key="11">
    <source>
        <dbReference type="ARBA" id="ARBA00082544"/>
    </source>
</evidence>
<dbReference type="GO" id="GO:0052650">
    <property type="term" value="F:all-trans-retinol dehydrogenase (NADP+) activity"/>
    <property type="evidence" value="ECO:0007669"/>
    <property type="project" value="UniProtKB-ARBA"/>
</dbReference>
<evidence type="ECO:0000256" key="7">
    <source>
        <dbReference type="ARBA" id="ARBA00023098"/>
    </source>
</evidence>
<proteinExistence type="inferred from homology"/>
<protein>
    <recommendedName>
        <fullName evidence="10">Short-chain dehydrogenase/reductase 3</fullName>
    </recommendedName>
    <alternativeName>
        <fullName evidence="11">Retinal short-chain dehydrogenase/reductase 1</fullName>
    </alternativeName>
</protein>
<dbReference type="InterPro" id="IPR020904">
    <property type="entry name" value="Sc_DH/Rdtase_CS"/>
</dbReference>
<evidence type="ECO:0000256" key="4">
    <source>
        <dbReference type="ARBA" id="ARBA00022857"/>
    </source>
</evidence>
<evidence type="ECO:0000256" key="6">
    <source>
        <dbReference type="ARBA" id="ARBA00023002"/>
    </source>
</evidence>
<reference evidence="15" key="1">
    <citation type="submission" date="2025-08" db="UniProtKB">
        <authorList>
            <consortium name="RefSeq"/>
        </authorList>
    </citation>
    <scope>IDENTIFICATION</scope>
    <source>
        <strain evidence="15">15085-1641.00</strain>
        <tissue evidence="15">Whole body</tissue>
    </source>
</reference>
<name>A0A6J1M341_DROHY</name>
<dbReference type="PROSITE" id="PS00061">
    <property type="entry name" value="ADH_SHORT"/>
    <property type="match status" value="1"/>
</dbReference>
<keyword evidence="6" id="KW-0560">Oxidoreductase</keyword>
<dbReference type="InterPro" id="IPR036291">
    <property type="entry name" value="NAD(P)-bd_dom_sf"/>
</dbReference>
<keyword evidence="7" id="KW-0443">Lipid metabolism</keyword>
<evidence type="ECO:0000256" key="5">
    <source>
        <dbReference type="ARBA" id="ARBA00022989"/>
    </source>
</evidence>
<keyword evidence="5 13" id="KW-1133">Transmembrane helix</keyword>
<dbReference type="KEGG" id="dhe:111602508"/>
<evidence type="ECO:0000256" key="2">
    <source>
        <dbReference type="ARBA" id="ARBA00006484"/>
    </source>
</evidence>
<dbReference type="FunFam" id="3.40.50.720:FF:000131">
    <property type="entry name" value="Short-chain dehydrogenase/reductase 3"/>
    <property type="match status" value="1"/>
</dbReference>
<evidence type="ECO:0000256" key="3">
    <source>
        <dbReference type="ARBA" id="ARBA00022692"/>
    </source>
</evidence>
<evidence type="ECO:0000256" key="8">
    <source>
        <dbReference type="ARBA" id="ARBA00023136"/>
    </source>
</evidence>
<evidence type="ECO:0000256" key="13">
    <source>
        <dbReference type="SAM" id="Phobius"/>
    </source>
</evidence>
<dbReference type="RefSeq" id="XP_023175354.2">
    <property type="nucleotide sequence ID" value="XM_023319586.2"/>
</dbReference>
<feature type="transmembrane region" description="Helical" evidence="13">
    <location>
        <begin position="30"/>
        <end position="49"/>
    </location>
</feature>
<keyword evidence="8 13" id="KW-0472">Membrane</keyword>
<dbReference type="SUPFAM" id="SSF51735">
    <property type="entry name" value="NAD(P)-binding Rossmann-fold domains"/>
    <property type="match status" value="1"/>
</dbReference>